<comment type="caution">
    <text evidence="1">The sequence shown here is derived from an EMBL/GenBank/DDBJ whole genome shotgun (WGS) entry which is preliminary data.</text>
</comment>
<name>A0A9N9Q0S4_9HELO</name>
<protein>
    <submittedName>
        <fullName evidence="1">Uncharacterized protein</fullName>
    </submittedName>
</protein>
<dbReference type="Proteomes" id="UP000701801">
    <property type="component" value="Unassembled WGS sequence"/>
</dbReference>
<organism evidence="1 2">
    <name type="scientific">Hymenoscyphus albidus</name>
    <dbReference type="NCBI Taxonomy" id="595503"/>
    <lineage>
        <taxon>Eukaryota</taxon>
        <taxon>Fungi</taxon>
        <taxon>Dikarya</taxon>
        <taxon>Ascomycota</taxon>
        <taxon>Pezizomycotina</taxon>
        <taxon>Leotiomycetes</taxon>
        <taxon>Helotiales</taxon>
        <taxon>Helotiaceae</taxon>
        <taxon>Hymenoscyphus</taxon>
    </lineage>
</organism>
<sequence>MHDYTNTVWNGFSYQARFDVVSRLWFLSLLMTCLRSFIESSWQGCDLQNAWASMVLLYLKDPENVDMSAQPSSWNI</sequence>
<proteinExistence type="predicted"/>
<reference evidence="1" key="1">
    <citation type="submission" date="2021-07" db="EMBL/GenBank/DDBJ databases">
        <authorList>
            <person name="Durling M."/>
        </authorList>
    </citation>
    <scope>NUCLEOTIDE SEQUENCE</scope>
</reference>
<gene>
    <name evidence="1" type="ORF">HYALB_00000930</name>
</gene>
<keyword evidence="2" id="KW-1185">Reference proteome</keyword>
<evidence type="ECO:0000313" key="1">
    <source>
        <dbReference type="EMBL" id="CAG8970949.1"/>
    </source>
</evidence>
<dbReference type="EMBL" id="CAJVRM010000003">
    <property type="protein sequence ID" value="CAG8970949.1"/>
    <property type="molecule type" value="Genomic_DNA"/>
</dbReference>
<dbReference type="AlphaFoldDB" id="A0A9N9Q0S4"/>
<evidence type="ECO:0000313" key="2">
    <source>
        <dbReference type="Proteomes" id="UP000701801"/>
    </source>
</evidence>
<accession>A0A9N9Q0S4</accession>